<evidence type="ECO:0000313" key="1">
    <source>
        <dbReference type="EMBL" id="QGY41590.1"/>
    </source>
</evidence>
<sequence>MKNKSTIEKYIEAAELPDFLRELADAIENGGDGEFSCAEDFVKFRVSAKNQFGKVKVRAKFKSASECGPPPELLEGVEIAPLNYGSLKKRMKSSFRMLTTMSHDGQLPPAEAMESFLTDAATMVTFEGYGDEYYGEFTEECARLKTAYDAGDMDAMKTSLVELAKQKGRCHAKYD</sequence>
<keyword evidence="2" id="KW-1185">Reference proteome</keyword>
<protein>
    <submittedName>
        <fullName evidence="1">GAK system XXXCH domain-containing protein</fullName>
    </submittedName>
</protein>
<dbReference type="KEGG" id="psel:GM415_16165"/>
<proteinExistence type="predicted"/>
<dbReference type="RefSeq" id="WP_158950005.1">
    <property type="nucleotide sequence ID" value="NZ_CP046400.1"/>
</dbReference>
<reference evidence="1 2" key="1">
    <citation type="submission" date="2019-11" db="EMBL/GenBank/DDBJ databases">
        <authorList>
            <person name="Zheng R.K."/>
            <person name="Sun C.M."/>
        </authorList>
    </citation>
    <scope>NUCLEOTIDE SEQUENCE [LARGE SCALE GENOMIC DNA]</scope>
    <source>
        <strain evidence="1 2">SRB007</strain>
    </source>
</reference>
<organism evidence="1 2">
    <name type="scientific">Pseudodesulfovibrio cashew</name>
    <dbReference type="NCBI Taxonomy" id="2678688"/>
    <lineage>
        <taxon>Bacteria</taxon>
        <taxon>Pseudomonadati</taxon>
        <taxon>Thermodesulfobacteriota</taxon>
        <taxon>Desulfovibrionia</taxon>
        <taxon>Desulfovibrionales</taxon>
        <taxon>Desulfovibrionaceae</taxon>
    </lineage>
</organism>
<dbReference type="AlphaFoldDB" id="A0A6I6JKS3"/>
<dbReference type="Proteomes" id="UP000428328">
    <property type="component" value="Chromosome"/>
</dbReference>
<dbReference type="NCBIfam" id="TIGR04358">
    <property type="entry name" value="XXXCH_domain"/>
    <property type="match status" value="1"/>
</dbReference>
<gene>
    <name evidence="1" type="ORF">GM415_16165</name>
</gene>
<dbReference type="EMBL" id="CP046400">
    <property type="protein sequence ID" value="QGY41590.1"/>
    <property type="molecule type" value="Genomic_DNA"/>
</dbReference>
<dbReference type="InterPro" id="IPR027588">
    <property type="entry name" value="XXXCH_dom_fam"/>
</dbReference>
<accession>A0A6I6JKS3</accession>
<evidence type="ECO:0000313" key="2">
    <source>
        <dbReference type="Proteomes" id="UP000428328"/>
    </source>
</evidence>
<name>A0A6I6JKS3_9BACT</name>